<dbReference type="Pfam" id="PF13460">
    <property type="entry name" value="NAD_binding_10"/>
    <property type="match status" value="1"/>
</dbReference>
<comment type="subcellular location">
    <subcellularLocation>
        <location evidence="1">Mitochondrion outer membrane</location>
        <topology evidence="1">Peripheral membrane protein</topology>
    </subcellularLocation>
</comment>
<organism evidence="4 5">
    <name type="scientific">Meira miltonrushii</name>
    <dbReference type="NCBI Taxonomy" id="1280837"/>
    <lineage>
        <taxon>Eukaryota</taxon>
        <taxon>Fungi</taxon>
        <taxon>Dikarya</taxon>
        <taxon>Basidiomycota</taxon>
        <taxon>Ustilaginomycotina</taxon>
        <taxon>Exobasidiomycetes</taxon>
        <taxon>Exobasidiales</taxon>
        <taxon>Brachybasidiaceae</taxon>
        <taxon>Meira</taxon>
    </lineage>
</organism>
<reference evidence="4 5" key="1">
    <citation type="journal article" date="2018" name="Mol. Biol. Evol.">
        <title>Broad Genomic Sampling Reveals a Smut Pathogenic Ancestry of the Fungal Clade Ustilaginomycotina.</title>
        <authorList>
            <person name="Kijpornyongpan T."/>
            <person name="Mondo S.J."/>
            <person name="Barry K."/>
            <person name="Sandor L."/>
            <person name="Lee J."/>
            <person name="Lipzen A."/>
            <person name="Pangilinan J."/>
            <person name="LaButti K."/>
            <person name="Hainaut M."/>
            <person name="Henrissat B."/>
            <person name="Grigoriev I.V."/>
            <person name="Spatafora J.W."/>
            <person name="Aime M.C."/>
        </authorList>
    </citation>
    <scope>NUCLEOTIDE SEQUENCE [LARGE SCALE GENOMIC DNA]</scope>
    <source>
        <strain evidence="4 5">MCA 3882</strain>
    </source>
</reference>
<dbReference type="InParanoid" id="A0A316VFI9"/>
<proteinExistence type="inferred from homology"/>
<evidence type="ECO:0000256" key="2">
    <source>
        <dbReference type="ARBA" id="ARBA00006617"/>
    </source>
</evidence>
<evidence type="ECO:0000313" key="5">
    <source>
        <dbReference type="Proteomes" id="UP000245771"/>
    </source>
</evidence>
<dbReference type="InterPro" id="IPR016040">
    <property type="entry name" value="NAD(P)-bd_dom"/>
</dbReference>
<dbReference type="GO" id="GO:0051170">
    <property type="term" value="P:import into nucleus"/>
    <property type="evidence" value="ECO:0007669"/>
    <property type="project" value="TreeGrafter"/>
</dbReference>
<dbReference type="Gene3D" id="3.40.50.720">
    <property type="entry name" value="NAD(P)-binding Rossmann-like Domain"/>
    <property type="match status" value="1"/>
</dbReference>
<evidence type="ECO:0000313" key="4">
    <source>
        <dbReference type="EMBL" id="PWN36399.1"/>
    </source>
</evidence>
<dbReference type="EMBL" id="KZ819603">
    <property type="protein sequence ID" value="PWN36399.1"/>
    <property type="molecule type" value="Genomic_DNA"/>
</dbReference>
<comment type="similarity">
    <text evidence="2">Belongs to the FMP52 family.</text>
</comment>
<keyword evidence="5" id="KW-1185">Reference proteome</keyword>
<accession>A0A316VFI9</accession>
<dbReference type="Proteomes" id="UP000245771">
    <property type="component" value="Unassembled WGS sequence"/>
</dbReference>
<dbReference type="STRING" id="1280837.A0A316VFI9"/>
<dbReference type="InterPro" id="IPR036291">
    <property type="entry name" value="NAD(P)-bd_dom_sf"/>
</dbReference>
<dbReference type="PANTHER" id="PTHR14097">
    <property type="entry name" value="OXIDOREDUCTASE HTATIP2"/>
    <property type="match status" value="1"/>
</dbReference>
<feature type="non-terminal residue" evidence="4">
    <location>
        <position position="218"/>
    </location>
</feature>
<dbReference type="AlphaFoldDB" id="A0A316VFI9"/>
<feature type="domain" description="NAD(P)-binding" evidence="3">
    <location>
        <begin position="10"/>
        <end position="159"/>
    </location>
</feature>
<dbReference type="SUPFAM" id="SSF51735">
    <property type="entry name" value="NAD(P)-binding Rossmann-fold domains"/>
    <property type="match status" value="1"/>
</dbReference>
<protein>
    <recommendedName>
        <fullName evidence="3">NAD(P)-binding domain-containing protein</fullName>
    </recommendedName>
</protein>
<dbReference type="RefSeq" id="XP_025356701.1">
    <property type="nucleotide sequence ID" value="XM_025496056.1"/>
</dbReference>
<sequence>TSTRSAILFGATGAVGKPLLSELLKSPQYDQVHAFVRKPFKNESSYKEEAKLIEHLLDFEKLLEEGKGVEEIRDVKAEAVYITLGTTRANAGSAEAFERIDREYVLAAAKAALHPDQQQNQKVLYCSSFGVSAKSPFLYPKSKGLTEEGLASLGYSDTILFRPGFLAQANRAQSRKVEQIYGFVTHNILSHVWNDAEIKVAVLAKAFRVAGENGSSGL</sequence>
<gene>
    <name evidence="4" type="ORF">FA14DRAFT_114503</name>
</gene>
<evidence type="ECO:0000259" key="3">
    <source>
        <dbReference type="Pfam" id="PF13460"/>
    </source>
</evidence>
<dbReference type="PANTHER" id="PTHR14097:SF7">
    <property type="entry name" value="OXIDOREDUCTASE HTATIP2"/>
    <property type="match status" value="1"/>
</dbReference>
<feature type="non-terminal residue" evidence="4">
    <location>
        <position position="1"/>
    </location>
</feature>
<dbReference type="GO" id="GO:0005741">
    <property type="term" value="C:mitochondrial outer membrane"/>
    <property type="evidence" value="ECO:0007669"/>
    <property type="project" value="UniProtKB-SubCell"/>
</dbReference>
<dbReference type="GeneID" id="37017837"/>
<name>A0A316VFI9_9BASI</name>
<dbReference type="OrthoDB" id="430436at2759"/>
<evidence type="ECO:0000256" key="1">
    <source>
        <dbReference type="ARBA" id="ARBA00004450"/>
    </source>
</evidence>